<evidence type="ECO:0000313" key="2">
    <source>
        <dbReference type="Proteomes" id="UP000178636"/>
    </source>
</evidence>
<protein>
    <submittedName>
        <fullName evidence="1">Uncharacterized protein</fullName>
    </submittedName>
</protein>
<dbReference type="AlphaFoldDB" id="A0A1G2DGA8"/>
<gene>
    <name evidence="1" type="ORF">A3C93_04825</name>
</gene>
<dbReference type="Proteomes" id="UP000178636">
    <property type="component" value="Unassembled WGS sequence"/>
</dbReference>
<reference evidence="1 2" key="1">
    <citation type="journal article" date="2016" name="Nat. Commun.">
        <title>Thousands of microbial genomes shed light on interconnected biogeochemical processes in an aquifer system.</title>
        <authorList>
            <person name="Anantharaman K."/>
            <person name="Brown C.T."/>
            <person name="Hug L.A."/>
            <person name="Sharon I."/>
            <person name="Castelle C.J."/>
            <person name="Probst A.J."/>
            <person name="Thomas B.C."/>
            <person name="Singh A."/>
            <person name="Wilkins M.J."/>
            <person name="Karaoz U."/>
            <person name="Brodie E.L."/>
            <person name="Williams K.H."/>
            <person name="Hubbard S.S."/>
            <person name="Banfield J.F."/>
        </authorList>
    </citation>
    <scope>NUCLEOTIDE SEQUENCE [LARGE SCALE GENOMIC DNA]</scope>
</reference>
<accession>A0A1G2DGA8</accession>
<dbReference type="EMBL" id="MHLO01000018">
    <property type="protein sequence ID" value="OGZ12472.1"/>
    <property type="molecule type" value="Genomic_DNA"/>
</dbReference>
<proteinExistence type="predicted"/>
<sequence length="108" mass="11666">MGVKSLKVLADEGNIDEFFDKFALFCEQNVLTVVGRCEGYDETAKEGEVAFEALKKTCHSLVEQGVDSSFAITAVMTLINGYAFGEFMTVIGAGVKKAERVQGGQSED</sequence>
<evidence type="ECO:0000313" key="1">
    <source>
        <dbReference type="EMBL" id="OGZ12472.1"/>
    </source>
</evidence>
<comment type="caution">
    <text evidence="1">The sequence shown here is derived from an EMBL/GenBank/DDBJ whole genome shotgun (WGS) entry which is preliminary data.</text>
</comment>
<name>A0A1G2DGA8_9BACT</name>
<organism evidence="1 2">
    <name type="scientific">Candidatus Lloydbacteria bacterium RIFCSPHIGHO2_02_FULL_54_17</name>
    <dbReference type="NCBI Taxonomy" id="1798664"/>
    <lineage>
        <taxon>Bacteria</taxon>
        <taxon>Candidatus Lloydiibacteriota</taxon>
    </lineage>
</organism>